<proteinExistence type="inferred from homology"/>
<dbReference type="AlphaFoldDB" id="A0A7F8QEJ6"/>
<dbReference type="RefSeq" id="XP_030878663.1">
    <property type="nucleotide sequence ID" value="XM_031022803.1"/>
</dbReference>
<name>A0A7F8QEJ6_LEPWE</name>
<evidence type="ECO:0000256" key="1">
    <source>
        <dbReference type="ARBA" id="ARBA00005486"/>
    </source>
</evidence>
<dbReference type="GO" id="GO:0003682">
    <property type="term" value="F:chromatin binding"/>
    <property type="evidence" value="ECO:0007669"/>
    <property type="project" value="TreeGrafter"/>
</dbReference>
<dbReference type="PANTHER" id="PTHR11199">
    <property type="entry name" value="STROMAL ANTIGEN"/>
    <property type="match status" value="1"/>
</dbReference>
<accession>A0A7F8QEJ6</accession>
<dbReference type="GO" id="GO:0008278">
    <property type="term" value="C:cohesin complex"/>
    <property type="evidence" value="ECO:0007669"/>
    <property type="project" value="TreeGrafter"/>
</dbReference>
<evidence type="ECO:0000313" key="3">
    <source>
        <dbReference type="Proteomes" id="UP000245341"/>
    </source>
</evidence>
<feature type="domain" description="Cohesin subunit SCC3/SA HEAT-repeats" evidence="2">
    <location>
        <begin position="1"/>
        <end position="215"/>
    </location>
</feature>
<evidence type="ECO:0000313" key="4">
    <source>
        <dbReference type="RefSeq" id="XP_030878663.1"/>
    </source>
</evidence>
<dbReference type="InterPro" id="IPR039662">
    <property type="entry name" value="Cohesin_Scc3/SA"/>
</dbReference>
<sequence>MLVAAVRQAAEGRPPAGRRLGKKAAREVDRTRRWREHANMSRHFVKFAADKEKVTPLLQIPQYCNLDVYDMDGLGSYLDAALLELDCLVQRHSDVAVLEACARAYGTYCDEGGSAHCQAAPACSRLVDMLVDVLTPLLDVFIQREKQGLFLGHGEMGRICSTLRRLAAFYSAHDLSSWNLYEKMDSLLTFRRHQGSLPTEVVHCALQCTYYALLWQIVAATDRLPPQVGDGRGGGQVWSAVVWEEGKMERDRAVIAALTGVRPHHWLASVLPGSGQGSWTLT</sequence>
<dbReference type="GeneID" id="102729823"/>
<dbReference type="Proteomes" id="UP000245341">
    <property type="component" value="Unplaced"/>
</dbReference>
<keyword evidence="3" id="KW-1185">Reference proteome</keyword>
<dbReference type="GO" id="GO:0005634">
    <property type="term" value="C:nucleus"/>
    <property type="evidence" value="ECO:0007669"/>
    <property type="project" value="TreeGrafter"/>
</dbReference>
<dbReference type="PANTHER" id="PTHR11199:SF2">
    <property type="entry name" value="COHESIN SUBUNIT SA"/>
    <property type="match status" value="1"/>
</dbReference>
<gene>
    <name evidence="4" type="primary">LOC102729823</name>
</gene>
<dbReference type="Pfam" id="PF24571">
    <property type="entry name" value="HEAT_SCC3-SA"/>
    <property type="match status" value="1"/>
</dbReference>
<organism evidence="3 4">
    <name type="scientific">Leptonychotes weddellii</name>
    <name type="common">Weddell seal</name>
    <name type="synonym">Otaria weddellii</name>
    <dbReference type="NCBI Taxonomy" id="9713"/>
    <lineage>
        <taxon>Eukaryota</taxon>
        <taxon>Metazoa</taxon>
        <taxon>Chordata</taxon>
        <taxon>Craniata</taxon>
        <taxon>Vertebrata</taxon>
        <taxon>Euteleostomi</taxon>
        <taxon>Mammalia</taxon>
        <taxon>Eutheria</taxon>
        <taxon>Laurasiatheria</taxon>
        <taxon>Carnivora</taxon>
        <taxon>Caniformia</taxon>
        <taxon>Pinnipedia</taxon>
        <taxon>Phocidae</taxon>
        <taxon>Monachinae</taxon>
        <taxon>Lobodontini</taxon>
        <taxon>Leptonychotes</taxon>
    </lineage>
</organism>
<dbReference type="InterPro" id="IPR056396">
    <property type="entry name" value="HEAT_SCC3-SA"/>
</dbReference>
<dbReference type="GO" id="GO:0007062">
    <property type="term" value="P:sister chromatid cohesion"/>
    <property type="evidence" value="ECO:0007669"/>
    <property type="project" value="TreeGrafter"/>
</dbReference>
<comment type="similarity">
    <text evidence="1">Belongs to the SCC3 family.</text>
</comment>
<evidence type="ECO:0000259" key="2">
    <source>
        <dbReference type="Pfam" id="PF24571"/>
    </source>
</evidence>
<dbReference type="GO" id="GO:0000785">
    <property type="term" value="C:chromatin"/>
    <property type="evidence" value="ECO:0007669"/>
    <property type="project" value="TreeGrafter"/>
</dbReference>
<protein>
    <submittedName>
        <fullName evidence="4">Cohesin subunit SA-2-like isoform X2</fullName>
    </submittedName>
</protein>
<reference evidence="4" key="1">
    <citation type="submission" date="2025-08" db="UniProtKB">
        <authorList>
            <consortium name="RefSeq"/>
        </authorList>
    </citation>
    <scope>IDENTIFICATION</scope>
    <source>
        <tissue evidence="4">Liver</tissue>
    </source>
</reference>